<dbReference type="PANTHER" id="PTHR42953">
    <property type="entry name" value="HIGH-AFFINITY ZINC UPTAKE SYSTEM PROTEIN ZNUA-RELATED"/>
    <property type="match status" value="1"/>
</dbReference>
<evidence type="ECO:0000256" key="1">
    <source>
        <dbReference type="ARBA" id="ARBA00004196"/>
    </source>
</evidence>
<evidence type="ECO:0000256" key="5">
    <source>
        <dbReference type="SAM" id="Coils"/>
    </source>
</evidence>
<protein>
    <submittedName>
        <fullName evidence="7">Zinc ABC transporter substrate-binding protein</fullName>
    </submittedName>
</protein>
<dbReference type="SUPFAM" id="SSF53807">
    <property type="entry name" value="Helical backbone' metal receptor"/>
    <property type="match status" value="1"/>
</dbReference>
<keyword evidence="8" id="KW-1185">Reference proteome</keyword>
<dbReference type="EMBL" id="JAUCML010000007">
    <property type="protein sequence ID" value="MDM7885825.1"/>
    <property type="molecule type" value="Genomic_DNA"/>
</dbReference>
<evidence type="ECO:0000256" key="4">
    <source>
        <dbReference type="ARBA" id="ARBA00022729"/>
    </source>
</evidence>
<feature type="coiled-coil region" evidence="5">
    <location>
        <begin position="163"/>
        <end position="190"/>
    </location>
</feature>
<organism evidence="7 8">
    <name type="scientific">Curtobacterium citri</name>
    <dbReference type="NCBI Taxonomy" id="3055139"/>
    <lineage>
        <taxon>Bacteria</taxon>
        <taxon>Bacillati</taxon>
        <taxon>Actinomycetota</taxon>
        <taxon>Actinomycetes</taxon>
        <taxon>Micrococcales</taxon>
        <taxon>Microbacteriaceae</taxon>
        <taxon>Curtobacterium</taxon>
    </lineage>
</organism>
<reference evidence="7 8" key="1">
    <citation type="submission" date="2023-06" db="EMBL/GenBank/DDBJ databases">
        <authorList>
            <person name="Feng G."/>
            <person name="Li J."/>
            <person name="Zhu H."/>
        </authorList>
    </citation>
    <scope>NUCLEOTIDE SEQUENCE [LARGE SCALE GENOMIC DNA]</scope>
    <source>
        <strain evidence="7 8">RHCKG23</strain>
    </source>
</reference>
<name>A0ABT7T8F4_9MICO</name>
<dbReference type="Pfam" id="PF01297">
    <property type="entry name" value="ZnuA"/>
    <property type="match status" value="1"/>
</dbReference>
<dbReference type="RefSeq" id="WP_289459220.1">
    <property type="nucleotide sequence ID" value="NZ_JAUCML010000007.1"/>
</dbReference>
<keyword evidence="3" id="KW-0479">Metal-binding</keyword>
<feature type="signal peptide" evidence="6">
    <location>
        <begin position="1"/>
        <end position="24"/>
    </location>
</feature>
<evidence type="ECO:0000256" key="2">
    <source>
        <dbReference type="ARBA" id="ARBA00022448"/>
    </source>
</evidence>
<sequence>MQNRRLLALPLVAGAAALVLTGCATSSSGSGSGSDDGTVRVVASTNVYGSIAKTVGGDDVEVTSILDDPSQDPHSFESSARTQLAVSRADLLIENGGGYDDFMTTLAKASDTKADTIDVVELSGLDAGGDAEFNEHVFYDYPTMVKLVADVEQRLTKLDSAQADTFERNAKALTSKLDDLESQTAAAKEEVDGQKVSYTEPVPGYLFDAMGLDNVTPEAFSEAIEEGDDVPPAALNDTLRLFSEKQVKLLAYNEQTSSPETEQVKQAADQAGIPVVGVTETLPKGEDYVSWQQANIDAIQGALTK</sequence>
<dbReference type="Proteomes" id="UP001237823">
    <property type="component" value="Unassembled WGS sequence"/>
</dbReference>
<dbReference type="Gene3D" id="3.40.50.1980">
    <property type="entry name" value="Nitrogenase molybdenum iron protein domain"/>
    <property type="match status" value="2"/>
</dbReference>
<keyword evidence="5" id="KW-0175">Coiled coil</keyword>
<dbReference type="PANTHER" id="PTHR42953:SF1">
    <property type="entry name" value="METAL-BINDING PROTEIN HI_0362-RELATED"/>
    <property type="match status" value="1"/>
</dbReference>
<evidence type="ECO:0000256" key="6">
    <source>
        <dbReference type="SAM" id="SignalP"/>
    </source>
</evidence>
<comment type="subcellular location">
    <subcellularLocation>
        <location evidence="1">Cell envelope</location>
    </subcellularLocation>
</comment>
<evidence type="ECO:0000256" key="3">
    <source>
        <dbReference type="ARBA" id="ARBA00022723"/>
    </source>
</evidence>
<dbReference type="InterPro" id="IPR006127">
    <property type="entry name" value="ZnuA-like"/>
</dbReference>
<dbReference type="PROSITE" id="PS51257">
    <property type="entry name" value="PROKAR_LIPOPROTEIN"/>
    <property type="match status" value="1"/>
</dbReference>
<comment type="caution">
    <text evidence="7">The sequence shown here is derived from an EMBL/GenBank/DDBJ whole genome shotgun (WGS) entry which is preliminary data.</text>
</comment>
<accession>A0ABT7T8F4</accession>
<gene>
    <name evidence="7" type="ORF">QUG92_11980</name>
</gene>
<evidence type="ECO:0000313" key="8">
    <source>
        <dbReference type="Proteomes" id="UP001237823"/>
    </source>
</evidence>
<keyword evidence="2" id="KW-0813">Transport</keyword>
<dbReference type="InterPro" id="IPR050492">
    <property type="entry name" value="Bact_metal-bind_prot9"/>
</dbReference>
<proteinExistence type="predicted"/>
<keyword evidence="4 6" id="KW-0732">Signal</keyword>
<evidence type="ECO:0000313" key="7">
    <source>
        <dbReference type="EMBL" id="MDM7885825.1"/>
    </source>
</evidence>
<feature type="chain" id="PRO_5047453059" evidence="6">
    <location>
        <begin position="25"/>
        <end position="305"/>
    </location>
</feature>